<reference evidence="2 3" key="1">
    <citation type="journal article" date="2021" name="Comput. Struct. Biotechnol. J.">
        <title>De novo genome assembly of the potent medicinal plant Rehmannia glutinosa using nanopore technology.</title>
        <authorList>
            <person name="Ma L."/>
            <person name="Dong C."/>
            <person name="Song C."/>
            <person name="Wang X."/>
            <person name="Zheng X."/>
            <person name="Niu Y."/>
            <person name="Chen S."/>
            <person name="Feng W."/>
        </authorList>
    </citation>
    <scope>NUCLEOTIDE SEQUENCE [LARGE SCALE GENOMIC DNA]</scope>
    <source>
        <strain evidence="2">DH-2019</strain>
    </source>
</reference>
<sequence>MEVGTTHMVMDAKDIQSDLHALKKLYGLVKKDGDGTSNTATDLLDEHARVLLKNLLDAATKRVLKLHSEIIAGQVEEASRTHSPTHLQQPDESSNEQPTPPSKPSIIAESSQRCEKEIMESNKDTKPDGLDIAFWKEKRFGGVEHRKKRCRLCQRNTKTRFYDDAQNSKISTDVVAKVCNSDSEATTKPEEVDSLSKEASKAIEQIELCISSFHIGADHLHDLPSLTAEEINRMYWLSNQTSKPVRPTKAVLRGSTDNFVSICLGLGSEESIEESIFLAKMSRPL</sequence>
<evidence type="ECO:0000313" key="3">
    <source>
        <dbReference type="Proteomes" id="UP001318860"/>
    </source>
</evidence>
<proteinExistence type="predicted"/>
<feature type="region of interest" description="Disordered" evidence="1">
    <location>
        <begin position="75"/>
        <end position="111"/>
    </location>
</feature>
<protein>
    <submittedName>
        <fullName evidence="2">Uncharacterized protein</fullName>
    </submittedName>
</protein>
<organism evidence="2 3">
    <name type="scientific">Rehmannia glutinosa</name>
    <name type="common">Chinese foxglove</name>
    <dbReference type="NCBI Taxonomy" id="99300"/>
    <lineage>
        <taxon>Eukaryota</taxon>
        <taxon>Viridiplantae</taxon>
        <taxon>Streptophyta</taxon>
        <taxon>Embryophyta</taxon>
        <taxon>Tracheophyta</taxon>
        <taxon>Spermatophyta</taxon>
        <taxon>Magnoliopsida</taxon>
        <taxon>eudicotyledons</taxon>
        <taxon>Gunneridae</taxon>
        <taxon>Pentapetalae</taxon>
        <taxon>asterids</taxon>
        <taxon>lamiids</taxon>
        <taxon>Lamiales</taxon>
        <taxon>Orobanchaceae</taxon>
        <taxon>Rehmannieae</taxon>
        <taxon>Rehmannia</taxon>
    </lineage>
</organism>
<dbReference type="Proteomes" id="UP001318860">
    <property type="component" value="Unassembled WGS sequence"/>
</dbReference>
<evidence type="ECO:0000313" key="2">
    <source>
        <dbReference type="EMBL" id="KAK6152960.1"/>
    </source>
</evidence>
<accession>A0ABR0X0F7</accession>
<keyword evidence="3" id="KW-1185">Reference proteome</keyword>
<comment type="caution">
    <text evidence="2">The sequence shown here is derived from an EMBL/GenBank/DDBJ whole genome shotgun (WGS) entry which is preliminary data.</text>
</comment>
<dbReference type="EMBL" id="JABTTQ020000006">
    <property type="protein sequence ID" value="KAK6152960.1"/>
    <property type="molecule type" value="Genomic_DNA"/>
</dbReference>
<feature type="compositionally biased region" description="Polar residues" evidence="1">
    <location>
        <begin position="81"/>
        <end position="97"/>
    </location>
</feature>
<evidence type="ECO:0000256" key="1">
    <source>
        <dbReference type="SAM" id="MobiDB-lite"/>
    </source>
</evidence>
<name>A0ABR0X0F7_REHGL</name>
<gene>
    <name evidence="2" type="ORF">DH2020_012599</name>
</gene>